<dbReference type="SUPFAM" id="SSF103481">
    <property type="entry name" value="Multidrug resistance efflux transporter EmrE"/>
    <property type="match status" value="2"/>
</dbReference>
<evidence type="ECO:0000256" key="6">
    <source>
        <dbReference type="SAM" id="Phobius"/>
    </source>
</evidence>
<dbReference type="GO" id="GO:0005886">
    <property type="term" value="C:plasma membrane"/>
    <property type="evidence" value="ECO:0007669"/>
    <property type="project" value="UniProtKB-SubCell"/>
</dbReference>
<dbReference type="RefSeq" id="WP_159443587.1">
    <property type="nucleotide sequence ID" value="NZ_FUWX01000010.1"/>
</dbReference>
<feature type="transmembrane region" description="Helical" evidence="6">
    <location>
        <begin position="155"/>
        <end position="177"/>
    </location>
</feature>
<feature type="transmembrane region" description="Helical" evidence="6">
    <location>
        <begin position="104"/>
        <end position="124"/>
    </location>
</feature>
<evidence type="ECO:0000313" key="9">
    <source>
        <dbReference type="Proteomes" id="UP000191153"/>
    </source>
</evidence>
<evidence type="ECO:0000259" key="7">
    <source>
        <dbReference type="Pfam" id="PF00892"/>
    </source>
</evidence>
<keyword evidence="9" id="KW-1185">Reference proteome</keyword>
<keyword evidence="2" id="KW-1003">Cell membrane</keyword>
<feature type="domain" description="EamA" evidence="7">
    <location>
        <begin position="8"/>
        <end position="147"/>
    </location>
</feature>
<keyword evidence="4 6" id="KW-1133">Transmembrane helix</keyword>
<accession>A0A1T4N599</accession>
<feature type="domain" description="EamA" evidence="7">
    <location>
        <begin position="160"/>
        <end position="291"/>
    </location>
</feature>
<dbReference type="Proteomes" id="UP000191153">
    <property type="component" value="Unassembled WGS sequence"/>
</dbReference>
<dbReference type="InterPro" id="IPR050638">
    <property type="entry name" value="AA-Vitamin_Transporters"/>
</dbReference>
<feature type="transmembrane region" description="Helical" evidence="6">
    <location>
        <begin position="189"/>
        <end position="208"/>
    </location>
</feature>
<proteinExistence type="predicted"/>
<dbReference type="InterPro" id="IPR037185">
    <property type="entry name" value="EmrE-like"/>
</dbReference>
<feature type="transmembrane region" description="Helical" evidence="6">
    <location>
        <begin position="276"/>
        <end position="294"/>
    </location>
</feature>
<organism evidence="8 9">
    <name type="scientific">Cetobacterium ceti</name>
    <dbReference type="NCBI Taxonomy" id="180163"/>
    <lineage>
        <taxon>Bacteria</taxon>
        <taxon>Fusobacteriati</taxon>
        <taxon>Fusobacteriota</taxon>
        <taxon>Fusobacteriia</taxon>
        <taxon>Fusobacteriales</taxon>
        <taxon>Fusobacteriaceae</taxon>
        <taxon>Cetobacterium</taxon>
    </lineage>
</organism>
<evidence type="ECO:0000256" key="5">
    <source>
        <dbReference type="ARBA" id="ARBA00023136"/>
    </source>
</evidence>
<dbReference type="Gene3D" id="1.10.3730.20">
    <property type="match status" value="1"/>
</dbReference>
<feature type="transmembrane region" description="Helical" evidence="6">
    <location>
        <begin position="40"/>
        <end position="58"/>
    </location>
</feature>
<protein>
    <submittedName>
        <fullName evidence="8">Permease of the drug/metabolite transporter (DMT) superfamily</fullName>
    </submittedName>
</protein>
<feature type="transmembrane region" description="Helical" evidence="6">
    <location>
        <begin position="131"/>
        <end position="149"/>
    </location>
</feature>
<dbReference type="Pfam" id="PF00892">
    <property type="entry name" value="EamA"/>
    <property type="match status" value="2"/>
</dbReference>
<keyword evidence="3 6" id="KW-0812">Transmembrane</keyword>
<reference evidence="8 9" key="1">
    <citation type="submission" date="2017-02" db="EMBL/GenBank/DDBJ databases">
        <authorList>
            <person name="Peterson S.W."/>
        </authorList>
    </citation>
    <scope>NUCLEOTIDE SEQUENCE [LARGE SCALE GENOMIC DNA]</scope>
    <source>
        <strain evidence="8 9">ATCC 700028</strain>
    </source>
</reference>
<dbReference type="PANTHER" id="PTHR32322">
    <property type="entry name" value="INNER MEMBRANE TRANSPORTER"/>
    <property type="match status" value="1"/>
</dbReference>
<gene>
    <name evidence="8" type="ORF">SAMN02745174_01429</name>
</gene>
<feature type="transmembrane region" description="Helical" evidence="6">
    <location>
        <begin position="220"/>
        <end position="239"/>
    </location>
</feature>
<dbReference type="EMBL" id="FUWX01000010">
    <property type="protein sequence ID" value="SJZ74540.1"/>
    <property type="molecule type" value="Genomic_DNA"/>
</dbReference>
<feature type="transmembrane region" description="Helical" evidence="6">
    <location>
        <begin position="251"/>
        <end position="270"/>
    </location>
</feature>
<feature type="transmembrane region" description="Helical" evidence="6">
    <location>
        <begin position="9"/>
        <end position="28"/>
    </location>
</feature>
<evidence type="ECO:0000256" key="4">
    <source>
        <dbReference type="ARBA" id="ARBA00022989"/>
    </source>
</evidence>
<evidence type="ECO:0000256" key="1">
    <source>
        <dbReference type="ARBA" id="ARBA00004651"/>
    </source>
</evidence>
<evidence type="ECO:0000256" key="2">
    <source>
        <dbReference type="ARBA" id="ARBA00022475"/>
    </source>
</evidence>
<evidence type="ECO:0000256" key="3">
    <source>
        <dbReference type="ARBA" id="ARBA00022692"/>
    </source>
</evidence>
<sequence length="296" mass="32874">MKKLLLKNGYFLAVMAGVVWGFIGISTLNLSSLGMNTYEISFLRVLYAFILGMVYLYIKDRKKDKNIKYPPKKTWKYIIATGVVCQGLLNIFFSVAVIKTGTVTGIMLMDIGPLFTIIMCRLFFKEHITFIKMISLTMAFLGAVILITNGDFRNLNFNLTGVAFGLLGGACYGFYPIINKKVSDNFDPVRVTIYSFGVATIFLAFFLNKESLEIMFSQRAITGGIFYGLVPTLISYILYSKSMTYISPSTASIISLLEVPATTVVGIWLLHEPVGAFKVIGMMIVLSGMLLSKVKS</sequence>
<dbReference type="PANTHER" id="PTHR32322:SF18">
    <property type="entry name" value="S-ADENOSYLMETHIONINE_S-ADENOSYLHOMOCYSTEINE TRANSPORTER"/>
    <property type="match status" value="1"/>
</dbReference>
<feature type="transmembrane region" description="Helical" evidence="6">
    <location>
        <begin position="78"/>
        <end position="98"/>
    </location>
</feature>
<dbReference type="OrthoDB" id="92531at2"/>
<dbReference type="InterPro" id="IPR000620">
    <property type="entry name" value="EamA_dom"/>
</dbReference>
<comment type="subcellular location">
    <subcellularLocation>
        <location evidence="1">Cell membrane</location>
        <topology evidence="1">Multi-pass membrane protein</topology>
    </subcellularLocation>
</comment>
<name>A0A1T4N599_9FUSO</name>
<dbReference type="STRING" id="180163.SAMN02745174_01429"/>
<evidence type="ECO:0000313" key="8">
    <source>
        <dbReference type="EMBL" id="SJZ74540.1"/>
    </source>
</evidence>
<dbReference type="AlphaFoldDB" id="A0A1T4N599"/>
<keyword evidence="5 6" id="KW-0472">Membrane</keyword>